<dbReference type="PANTHER" id="PTHR13847">
    <property type="entry name" value="SARCOSINE DEHYDROGENASE-RELATED"/>
    <property type="match status" value="1"/>
</dbReference>
<dbReference type="OrthoDB" id="498204at2759"/>
<dbReference type="SUPFAM" id="SSF51905">
    <property type="entry name" value="FAD/NAD(P)-binding domain"/>
    <property type="match status" value="1"/>
</dbReference>
<sequence length="224" mass="25217">MLTLRASSLNRFQTTGKWIKILGSKHRCYKSQNTTLVPETPEVVIIGGGAVGTSTAYHLARLGMKNVVLLEKSELTAGSTWHAAGLTTFYNPGINMKKLHFHSINLFSQLEAETGQSLSFHRPGSIRLAQTPERMMEFKYQMQRQGWQQAPQKIIDPEEIHRLFPLLNMQGVPTECGGLCTPLCHRSLLCWPWWHAPAQKQRYRDRLPVDGLKPRADGVGNGDL</sequence>
<evidence type="ECO:0000313" key="3">
    <source>
        <dbReference type="Proteomes" id="UP000887116"/>
    </source>
</evidence>
<dbReference type="GO" id="GO:0047865">
    <property type="term" value="F:dimethylglycine dehydrogenase activity"/>
    <property type="evidence" value="ECO:0007669"/>
    <property type="project" value="TreeGrafter"/>
</dbReference>
<protein>
    <submittedName>
        <fullName evidence="2">Dimethylglycine dehydrogenase, mitochondrial</fullName>
    </submittedName>
</protein>
<evidence type="ECO:0000313" key="2">
    <source>
        <dbReference type="EMBL" id="GFR32384.1"/>
    </source>
</evidence>
<accession>A0A8X6HYX2</accession>
<dbReference type="Proteomes" id="UP000887116">
    <property type="component" value="Unassembled WGS sequence"/>
</dbReference>
<dbReference type="PANTHER" id="PTHR13847:SF187">
    <property type="entry name" value="DIMETHYLGLYCINE DEHYDROGENASE, MITOCHONDRIAL"/>
    <property type="match status" value="1"/>
</dbReference>
<organism evidence="2 3">
    <name type="scientific">Trichonephila clavata</name>
    <name type="common">Joro spider</name>
    <name type="synonym">Nephila clavata</name>
    <dbReference type="NCBI Taxonomy" id="2740835"/>
    <lineage>
        <taxon>Eukaryota</taxon>
        <taxon>Metazoa</taxon>
        <taxon>Ecdysozoa</taxon>
        <taxon>Arthropoda</taxon>
        <taxon>Chelicerata</taxon>
        <taxon>Arachnida</taxon>
        <taxon>Araneae</taxon>
        <taxon>Araneomorphae</taxon>
        <taxon>Entelegynae</taxon>
        <taxon>Araneoidea</taxon>
        <taxon>Nephilidae</taxon>
        <taxon>Trichonephila</taxon>
    </lineage>
</organism>
<dbReference type="InterPro" id="IPR036188">
    <property type="entry name" value="FAD/NAD-bd_sf"/>
</dbReference>
<dbReference type="Pfam" id="PF01266">
    <property type="entry name" value="DAO"/>
    <property type="match status" value="1"/>
</dbReference>
<dbReference type="InterPro" id="IPR006076">
    <property type="entry name" value="FAD-dep_OxRdtase"/>
</dbReference>
<dbReference type="GO" id="GO:0005759">
    <property type="term" value="C:mitochondrial matrix"/>
    <property type="evidence" value="ECO:0007669"/>
    <property type="project" value="TreeGrafter"/>
</dbReference>
<gene>
    <name evidence="2" type="primary">Dmgdh</name>
    <name evidence="2" type="ORF">TNCT_598111</name>
</gene>
<evidence type="ECO:0000259" key="1">
    <source>
        <dbReference type="Pfam" id="PF01266"/>
    </source>
</evidence>
<dbReference type="Gene3D" id="3.50.50.60">
    <property type="entry name" value="FAD/NAD(P)-binding domain"/>
    <property type="match status" value="1"/>
</dbReference>
<feature type="domain" description="FAD dependent oxidoreductase" evidence="1">
    <location>
        <begin position="43"/>
        <end position="214"/>
    </location>
</feature>
<dbReference type="EMBL" id="BMAO01039568">
    <property type="protein sequence ID" value="GFR32384.1"/>
    <property type="molecule type" value="Genomic_DNA"/>
</dbReference>
<proteinExistence type="predicted"/>
<dbReference type="AlphaFoldDB" id="A0A8X6HYX2"/>
<reference evidence="2" key="1">
    <citation type="submission" date="2020-07" db="EMBL/GenBank/DDBJ databases">
        <title>Multicomponent nature underlies the extraordinary mechanical properties of spider dragline silk.</title>
        <authorList>
            <person name="Kono N."/>
            <person name="Nakamura H."/>
            <person name="Mori M."/>
            <person name="Yoshida Y."/>
            <person name="Ohtoshi R."/>
            <person name="Malay A.D."/>
            <person name="Moran D.A.P."/>
            <person name="Tomita M."/>
            <person name="Numata K."/>
            <person name="Arakawa K."/>
        </authorList>
    </citation>
    <scope>NUCLEOTIDE SEQUENCE</scope>
</reference>
<keyword evidence="3" id="KW-1185">Reference proteome</keyword>
<name>A0A8X6HYX2_TRICU</name>
<comment type="caution">
    <text evidence="2">The sequence shown here is derived from an EMBL/GenBank/DDBJ whole genome shotgun (WGS) entry which is preliminary data.</text>
</comment>